<feature type="region of interest" description="Disordered" evidence="7">
    <location>
        <begin position="399"/>
        <end position="418"/>
    </location>
</feature>
<feature type="region of interest" description="Disordered" evidence="7">
    <location>
        <begin position="1"/>
        <end position="20"/>
    </location>
</feature>
<dbReference type="PROSITE" id="PS51471">
    <property type="entry name" value="FE2OG_OXY"/>
    <property type="match status" value="1"/>
</dbReference>
<proteinExistence type="predicted"/>
<protein>
    <submittedName>
        <fullName evidence="9">2OG-Fe(II) oxygenase</fullName>
    </submittedName>
</protein>
<evidence type="ECO:0000313" key="10">
    <source>
        <dbReference type="Proteomes" id="UP001595528"/>
    </source>
</evidence>
<keyword evidence="5" id="KW-0560">Oxidoreductase</keyword>
<dbReference type="RefSeq" id="WP_379899437.1">
    <property type="nucleotide sequence ID" value="NZ_JBHRTR010000020.1"/>
</dbReference>
<dbReference type="InterPro" id="IPR006620">
    <property type="entry name" value="Pro_4_hyd_alph"/>
</dbReference>
<dbReference type="Proteomes" id="UP001595528">
    <property type="component" value="Unassembled WGS sequence"/>
</dbReference>
<gene>
    <name evidence="9" type="ORF">ACFOGJ_08555</name>
</gene>
<accession>A0ABV7KY91</accession>
<keyword evidence="10" id="KW-1185">Reference proteome</keyword>
<dbReference type="EMBL" id="JBHRTR010000020">
    <property type="protein sequence ID" value="MFC3227276.1"/>
    <property type="molecule type" value="Genomic_DNA"/>
</dbReference>
<evidence type="ECO:0000256" key="2">
    <source>
        <dbReference type="ARBA" id="ARBA00022723"/>
    </source>
</evidence>
<organism evidence="9 10">
    <name type="scientific">Marinibaculum pumilum</name>
    <dbReference type="NCBI Taxonomy" id="1766165"/>
    <lineage>
        <taxon>Bacteria</taxon>
        <taxon>Pseudomonadati</taxon>
        <taxon>Pseudomonadota</taxon>
        <taxon>Alphaproteobacteria</taxon>
        <taxon>Rhodospirillales</taxon>
        <taxon>Rhodospirillaceae</taxon>
        <taxon>Marinibaculum</taxon>
    </lineage>
</organism>
<evidence type="ECO:0000313" key="9">
    <source>
        <dbReference type="EMBL" id="MFC3227276.1"/>
    </source>
</evidence>
<evidence type="ECO:0000256" key="5">
    <source>
        <dbReference type="ARBA" id="ARBA00023002"/>
    </source>
</evidence>
<dbReference type="SMART" id="SM00702">
    <property type="entry name" value="P4Hc"/>
    <property type="match status" value="1"/>
</dbReference>
<dbReference type="Gene3D" id="2.60.120.620">
    <property type="entry name" value="q2cbj1_9rhob like domain"/>
    <property type="match status" value="1"/>
</dbReference>
<evidence type="ECO:0000256" key="1">
    <source>
        <dbReference type="ARBA" id="ARBA00001961"/>
    </source>
</evidence>
<dbReference type="InterPro" id="IPR044862">
    <property type="entry name" value="Pro_4_hyd_alph_FE2OG_OXY"/>
</dbReference>
<evidence type="ECO:0000256" key="4">
    <source>
        <dbReference type="ARBA" id="ARBA00022964"/>
    </source>
</evidence>
<comment type="cofactor">
    <cofactor evidence="1">
        <name>L-ascorbate</name>
        <dbReference type="ChEBI" id="CHEBI:38290"/>
    </cofactor>
</comment>
<evidence type="ECO:0000256" key="7">
    <source>
        <dbReference type="SAM" id="MobiDB-lite"/>
    </source>
</evidence>
<keyword evidence="2" id="KW-0479">Metal-binding</keyword>
<dbReference type="InterPro" id="IPR005123">
    <property type="entry name" value="Oxoglu/Fe-dep_dioxygenase_dom"/>
</dbReference>
<keyword evidence="4" id="KW-0223">Dioxygenase</keyword>
<keyword evidence="6" id="KW-0408">Iron</keyword>
<dbReference type="InterPro" id="IPR036249">
    <property type="entry name" value="Thioredoxin-like_sf"/>
</dbReference>
<reference evidence="10" key="1">
    <citation type="journal article" date="2019" name="Int. J. Syst. Evol. Microbiol.">
        <title>The Global Catalogue of Microorganisms (GCM) 10K type strain sequencing project: providing services to taxonomists for standard genome sequencing and annotation.</title>
        <authorList>
            <consortium name="The Broad Institute Genomics Platform"/>
            <consortium name="The Broad Institute Genome Sequencing Center for Infectious Disease"/>
            <person name="Wu L."/>
            <person name="Ma J."/>
        </authorList>
    </citation>
    <scope>NUCLEOTIDE SEQUENCE [LARGE SCALE GENOMIC DNA]</scope>
    <source>
        <strain evidence="10">KCTC 42964</strain>
    </source>
</reference>
<dbReference type="Pfam" id="PF13640">
    <property type="entry name" value="2OG-FeII_Oxy_3"/>
    <property type="match status" value="1"/>
</dbReference>
<name>A0ABV7KY91_9PROT</name>
<evidence type="ECO:0000256" key="3">
    <source>
        <dbReference type="ARBA" id="ARBA00022896"/>
    </source>
</evidence>
<dbReference type="SUPFAM" id="SSF52833">
    <property type="entry name" value="Thioredoxin-like"/>
    <property type="match status" value="1"/>
</dbReference>
<comment type="caution">
    <text evidence="9">The sequence shown here is derived from an EMBL/GenBank/DDBJ whole genome shotgun (WGS) entry which is preliminary data.</text>
</comment>
<feature type="domain" description="Fe2OG dioxygenase" evidence="8">
    <location>
        <begin position="283"/>
        <end position="378"/>
    </location>
</feature>
<keyword evidence="3" id="KW-0847">Vitamin C</keyword>
<evidence type="ECO:0000256" key="6">
    <source>
        <dbReference type="ARBA" id="ARBA00023004"/>
    </source>
</evidence>
<sequence>MDAQAAAEGDSPGAIGPVSVAPADPGRTAAVLPPFVPPFLPGDFLPPFVAAAPHNPQFHLHAVAGMRLLVLFLGDAGPDLRAEIHAVLRRLGDLLMQRQIRLLAICRPGTEVADAAIRPADCTWIWDPDDGIATSYGVPRDDLETGGIRPTAFLLRENLQLLARLDAGAPAGLARALDPLLRQVPAPEPYRRQDHHAPILLVPGALPPALCRDLIAYYERRGGTPSGFMRDLGGRTVGLHDPGMKRRTDCPIEDPQLLAVIRRMLLRRVVPEIRKAFCFRATRVERYIVARYDGGEGGFFRAHRDNTSRGTAHRRFAMTVNLNSDGFDGGELCFPEYGRSLYRPPTGAALVFSCSMLHEARPVTAGQRYAFLPFFYDDEAADIRQQNLQFVGAGGQPADTAAADGAIPEEEGGCAGAG</sequence>
<evidence type="ECO:0000259" key="8">
    <source>
        <dbReference type="PROSITE" id="PS51471"/>
    </source>
</evidence>